<dbReference type="AlphaFoldDB" id="A0A7C5AND4"/>
<proteinExistence type="predicted"/>
<accession>A0A7C5AND4</accession>
<feature type="domain" description="DUF2007" evidence="1">
    <location>
        <begin position="11"/>
        <end position="71"/>
    </location>
</feature>
<dbReference type="InterPro" id="IPR018551">
    <property type="entry name" value="DUF2007"/>
</dbReference>
<reference evidence="2" key="1">
    <citation type="journal article" date="2020" name="mSystems">
        <title>Genome- and Community-Level Interaction Insights into Carbon Utilization and Element Cycling Functions of Hydrothermarchaeota in Hydrothermal Sediment.</title>
        <authorList>
            <person name="Zhou Z."/>
            <person name="Liu Y."/>
            <person name="Xu W."/>
            <person name="Pan J."/>
            <person name="Luo Z.H."/>
            <person name="Li M."/>
        </authorList>
    </citation>
    <scope>NUCLEOTIDE SEQUENCE [LARGE SCALE GENOMIC DNA]</scope>
    <source>
        <strain evidence="2">SpSt-853</strain>
    </source>
</reference>
<dbReference type="EMBL" id="DTKJ01000074">
    <property type="protein sequence ID" value="HGZ12689.1"/>
    <property type="molecule type" value="Genomic_DNA"/>
</dbReference>
<evidence type="ECO:0000259" key="1">
    <source>
        <dbReference type="Pfam" id="PF09413"/>
    </source>
</evidence>
<sequence length="84" mass="9554">MFRDDKVLVERFPSRLEAELAAGLLEAEGIPAYILADDAGGAYPVLQVIRGVQLLVSKEDAPKARRFLWEWRQAREVERPSEED</sequence>
<gene>
    <name evidence="2" type="ORF">ENW48_10830</name>
</gene>
<dbReference type="SUPFAM" id="SSF54913">
    <property type="entry name" value="GlnB-like"/>
    <property type="match status" value="1"/>
</dbReference>
<name>A0A7C5AND4_9BACT</name>
<protein>
    <recommendedName>
        <fullName evidence="1">DUF2007 domain-containing protein</fullName>
    </recommendedName>
</protein>
<dbReference type="InterPro" id="IPR011322">
    <property type="entry name" value="N-reg_PII-like_a/b"/>
</dbReference>
<evidence type="ECO:0000313" key="2">
    <source>
        <dbReference type="EMBL" id="HGZ12689.1"/>
    </source>
</evidence>
<comment type="caution">
    <text evidence="2">The sequence shown here is derived from an EMBL/GenBank/DDBJ whole genome shotgun (WGS) entry which is preliminary data.</text>
</comment>
<dbReference type="Pfam" id="PF09413">
    <property type="entry name" value="DUF2007"/>
    <property type="match status" value="1"/>
</dbReference>
<dbReference type="Gene3D" id="3.30.70.790">
    <property type="entry name" value="UreE, C-terminal domain"/>
    <property type="match status" value="1"/>
</dbReference>
<organism evidence="2">
    <name type="scientific">Desulfobacca acetoxidans</name>
    <dbReference type="NCBI Taxonomy" id="60893"/>
    <lineage>
        <taxon>Bacteria</taxon>
        <taxon>Pseudomonadati</taxon>
        <taxon>Thermodesulfobacteriota</taxon>
        <taxon>Desulfobaccia</taxon>
        <taxon>Desulfobaccales</taxon>
        <taxon>Desulfobaccaceae</taxon>
        <taxon>Desulfobacca</taxon>
    </lineage>
</organism>